<dbReference type="SMART" id="SM00534">
    <property type="entry name" value="MUTSac"/>
    <property type="match status" value="1"/>
</dbReference>
<evidence type="ECO:0000256" key="1">
    <source>
        <dbReference type="ARBA" id="ARBA00006271"/>
    </source>
</evidence>
<dbReference type="AlphaFoldDB" id="A0A2G8SAJ4"/>
<dbReference type="GO" id="GO:0006298">
    <property type="term" value="P:mismatch repair"/>
    <property type="evidence" value="ECO:0007669"/>
    <property type="project" value="InterPro"/>
</dbReference>
<dbReference type="GO" id="GO:0030983">
    <property type="term" value="F:mismatched DNA binding"/>
    <property type="evidence" value="ECO:0007669"/>
    <property type="project" value="InterPro"/>
</dbReference>
<sequence length="110" mass="12134">MSGKSTYLRQIALLTVMAMCGCFIPAEYGSFRIYDHLLTRLSNDDDLEKNLSTFANEMASTAMILGLATENSLVLIDEMGRGTSVREGVAMSHAIAEELIRLKSFVFFAT</sequence>
<keyword evidence="5" id="KW-0812">Transmembrane</keyword>
<dbReference type="EMBL" id="AYKW01000013">
    <property type="protein sequence ID" value="PIL30771.1"/>
    <property type="molecule type" value="Genomic_DNA"/>
</dbReference>
<comment type="caution">
    <text evidence="7">The sequence shown here is derived from an EMBL/GenBank/DDBJ whole genome shotgun (WGS) entry which is preliminary data.</text>
</comment>
<dbReference type="PANTHER" id="PTHR11361:SF21">
    <property type="entry name" value="MUTS PROTEIN HOMOLOG 4"/>
    <property type="match status" value="1"/>
</dbReference>
<feature type="transmembrane region" description="Helical" evidence="5">
    <location>
        <begin position="12"/>
        <end position="34"/>
    </location>
</feature>
<protein>
    <recommendedName>
        <fullName evidence="6">DNA mismatch repair proteins mutS family domain-containing protein</fullName>
    </recommendedName>
</protein>
<dbReference type="InterPro" id="IPR027417">
    <property type="entry name" value="P-loop_NTPase"/>
</dbReference>
<evidence type="ECO:0000256" key="5">
    <source>
        <dbReference type="SAM" id="Phobius"/>
    </source>
</evidence>
<dbReference type="GO" id="GO:0005524">
    <property type="term" value="F:ATP binding"/>
    <property type="evidence" value="ECO:0007669"/>
    <property type="project" value="UniProtKB-KW"/>
</dbReference>
<feature type="domain" description="DNA mismatch repair proteins mutS family" evidence="6">
    <location>
        <begin position="72"/>
        <end position="88"/>
    </location>
</feature>
<dbReference type="STRING" id="1077348.A0A2G8SAJ4"/>
<dbReference type="PANTHER" id="PTHR11361">
    <property type="entry name" value="DNA MISMATCH REPAIR PROTEIN MUTS FAMILY MEMBER"/>
    <property type="match status" value="1"/>
</dbReference>
<dbReference type="GO" id="GO:0005634">
    <property type="term" value="C:nucleus"/>
    <property type="evidence" value="ECO:0007669"/>
    <property type="project" value="TreeGrafter"/>
</dbReference>
<dbReference type="OrthoDB" id="121051at2759"/>
<dbReference type="Gene3D" id="3.40.50.300">
    <property type="entry name" value="P-loop containing nucleotide triphosphate hydrolases"/>
    <property type="match status" value="1"/>
</dbReference>
<dbReference type="GO" id="GO:0140664">
    <property type="term" value="F:ATP-dependent DNA damage sensor activity"/>
    <property type="evidence" value="ECO:0007669"/>
    <property type="project" value="InterPro"/>
</dbReference>
<comment type="similarity">
    <text evidence="1">Belongs to the DNA mismatch repair MutS family.</text>
</comment>
<keyword evidence="3" id="KW-0067">ATP-binding</keyword>
<reference evidence="7 8" key="1">
    <citation type="journal article" date="2015" name="Sci. Rep.">
        <title>Chromosome-level genome map provides insights into diverse defense mechanisms in the medicinal fungus Ganoderma sinense.</title>
        <authorList>
            <person name="Zhu Y."/>
            <person name="Xu J."/>
            <person name="Sun C."/>
            <person name="Zhou S."/>
            <person name="Xu H."/>
            <person name="Nelson D.R."/>
            <person name="Qian J."/>
            <person name="Song J."/>
            <person name="Luo H."/>
            <person name="Xiang L."/>
            <person name="Li Y."/>
            <person name="Xu Z."/>
            <person name="Ji A."/>
            <person name="Wang L."/>
            <person name="Lu S."/>
            <person name="Hayward A."/>
            <person name="Sun W."/>
            <person name="Li X."/>
            <person name="Schwartz D.C."/>
            <person name="Wang Y."/>
            <person name="Chen S."/>
        </authorList>
    </citation>
    <scope>NUCLEOTIDE SEQUENCE [LARGE SCALE GENOMIC DNA]</scope>
    <source>
        <strain evidence="7 8">ZZ0214-1</strain>
    </source>
</reference>
<organism evidence="7 8">
    <name type="scientific">Ganoderma sinense ZZ0214-1</name>
    <dbReference type="NCBI Taxonomy" id="1077348"/>
    <lineage>
        <taxon>Eukaryota</taxon>
        <taxon>Fungi</taxon>
        <taxon>Dikarya</taxon>
        <taxon>Basidiomycota</taxon>
        <taxon>Agaricomycotina</taxon>
        <taxon>Agaricomycetes</taxon>
        <taxon>Polyporales</taxon>
        <taxon>Polyporaceae</taxon>
        <taxon>Ganoderma</taxon>
    </lineage>
</organism>
<dbReference type="Pfam" id="PF00488">
    <property type="entry name" value="MutS_V"/>
    <property type="match status" value="1"/>
</dbReference>
<evidence type="ECO:0000313" key="7">
    <source>
        <dbReference type="EMBL" id="PIL30771.1"/>
    </source>
</evidence>
<gene>
    <name evidence="7" type="ORF">GSI_06939</name>
</gene>
<keyword evidence="5" id="KW-1133">Transmembrane helix</keyword>
<feature type="transmembrane region" description="Helical" evidence="5">
    <location>
        <begin position="54"/>
        <end position="76"/>
    </location>
</feature>
<accession>A0A2G8SAJ4</accession>
<dbReference type="InterPro" id="IPR045076">
    <property type="entry name" value="MutS"/>
</dbReference>
<dbReference type="InterPro" id="IPR000432">
    <property type="entry name" value="DNA_mismatch_repair_MutS_C"/>
</dbReference>
<keyword evidence="2" id="KW-0547">Nucleotide-binding</keyword>
<evidence type="ECO:0000313" key="8">
    <source>
        <dbReference type="Proteomes" id="UP000230002"/>
    </source>
</evidence>
<evidence type="ECO:0000256" key="4">
    <source>
        <dbReference type="ARBA" id="ARBA00023125"/>
    </source>
</evidence>
<evidence type="ECO:0000259" key="6">
    <source>
        <dbReference type="PROSITE" id="PS00486"/>
    </source>
</evidence>
<proteinExistence type="inferred from homology"/>
<keyword evidence="5" id="KW-0472">Membrane</keyword>
<dbReference type="PROSITE" id="PS51257">
    <property type="entry name" value="PROKAR_LIPOPROTEIN"/>
    <property type="match status" value="1"/>
</dbReference>
<evidence type="ECO:0000256" key="3">
    <source>
        <dbReference type="ARBA" id="ARBA00022840"/>
    </source>
</evidence>
<evidence type="ECO:0000256" key="2">
    <source>
        <dbReference type="ARBA" id="ARBA00022741"/>
    </source>
</evidence>
<dbReference type="Proteomes" id="UP000230002">
    <property type="component" value="Unassembled WGS sequence"/>
</dbReference>
<dbReference type="SUPFAM" id="SSF52540">
    <property type="entry name" value="P-loop containing nucleoside triphosphate hydrolases"/>
    <property type="match status" value="1"/>
</dbReference>
<dbReference type="PROSITE" id="PS00486">
    <property type="entry name" value="DNA_MISMATCH_REPAIR_2"/>
    <property type="match status" value="1"/>
</dbReference>
<dbReference type="GO" id="GO:0007131">
    <property type="term" value="P:reciprocal meiotic recombination"/>
    <property type="evidence" value="ECO:0007669"/>
    <property type="project" value="TreeGrafter"/>
</dbReference>
<name>A0A2G8SAJ4_9APHY</name>
<keyword evidence="4" id="KW-0238">DNA-binding</keyword>
<keyword evidence="8" id="KW-1185">Reference proteome</keyword>